<organism evidence="3 4">
    <name type="scientific">Sphingobacterium daejeonense</name>
    <dbReference type="NCBI Taxonomy" id="371142"/>
    <lineage>
        <taxon>Bacteria</taxon>
        <taxon>Pseudomonadati</taxon>
        <taxon>Bacteroidota</taxon>
        <taxon>Sphingobacteriia</taxon>
        <taxon>Sphingobacteriales</taxon>
        <taxon>Sphingobacteriaceae</taxon>
        <taxon>Sphingobacterium</taxon>
    </lineage>
</organism>
<gene>
    <name evidence="3" type="ORF">ACFQ2C_09660</name>
</gene>
<proteinExistence type="predicted"/>
<feature type="signal peptide" evidence="1">
    <location>
        <begin position="1"/>
        <end position="23"/>
    </location>
</feature>
<keyword evidence="1" id="KW-0732">Signal</keyword>
<dbReference type="InterPro" id="IPR025380">
    <property type="entry name" value="DUF4369"/>
</dbReference>
<name>A0ABW3RMC7_9SPHI</name>
<dbReference type="RefSeq" id="WP_380896144.1">
    <property type="nucleotide sequence ID" value="NZ_JBHTKY010000012.1"/>
</dbReference>
<accession>A0ABW3RMC7</accession>
<evidence type="ECO:0000256" key="1">
    <source>
        <dbReference type="SAM" id="SignalP"/>
    </source>
</evidence>
<keyword evidence="4" id="KW-1185">Reference proteome</keyword>
<protein>
    <submittedName>
        <fullName evidence="3">DUF4369 domain-containing protein</fullName>
    </submittedName>
</protein>
<evidence type="ECO:0000313" key="3">
    <source>
        <dbReference type="EMBL" id="MFD1165868.1"/>
    </source>
</evidence>
<comment type="caution">
    <text evidence="3">The sequence shown here is derived from an EMBL/GenBank/DDBJ whole genome shotgun (WGS) entry which is preliminary data.</text>
</comment>
<evidence type="ECO:0000259" key="2">
    <source>
        <dbReference type="Pfam" id="PF14289"/>
    </source>
</evidence>
<sequence length="237" mass="25983">MRNLKTIVLLSFGMTLVSLTCNAQTDYTVKGKISGWPTETVYLVRQGDYEGVDSVKTSDGSFEFKGKIEGPTKAYLITKKRGGVAKFLYVEPGTITINGNFSSFKEVDVQGSPSYTDFLKLQAGHEDIAFKTAQLSQQAEESMDSEEIDAINNSIDSLNRANIQYSQQFIKDHPNSVVSLEEIKSLSTILDKGILMDLYNGLSEKVKQTPTGVMIGDALQNVNNNVAIEESSNTVGK</sequence>
<dbReference type="EMBL" id="JBHTKY010000012">
    <property type="protein sequence ID" value="MFD1165868.1"/>
    <property type="molecule type" value="Genomic_DNA"/>
</dbReference>
<feature type="domain" description="DUF4369" evidence="2">
    <location>
        <begin position="27"/>
        <end position="118"/>
    </location>
</feature>
<evidence type="ECO:0000313" key="4">
    <source>
        <dbReference type="Proteomes" id="UP001597205"/>
    </source>
</evidence>
<reference evidence="4" key="1">
    <citation type="journal article" date="2019" name="Int. J. Syst. Evol. Microbiol.">
        <title>The Global Catalogue of Microorganisms (GCM) 10K type strain sequencing project: providing services to taxonomists for standard genome sequencing and annotation.</title>
        <authorList>
            <consortium name="The Broad Institute Genomics Platform"/>
            <consortium name="The Broad Institute Genome Sequencing Center for Infectious Disease"/>
            <person name="Wu L."/>
            <person name="Ma J."/>
        </authorList>
    </citation>
    <scope>NUCLEOTIDE SEQUENCE [LARGE SCALE GENOMIC DNA]</scope>
    <source>
        <strain evidence="4">CCUG 52468</strain>
    </source>
</reference>
<dbReference type="Pfam" id="PF14289">
    <property type="entry name" value="DUF4369"/>
    <property type="match status" value="1"/>
</dbReference>
<feature type="chain" id="PRO_5046282271" evidence="1">
    <location>
        <begin position="24"/>
        <end position="237"/>
    </location>
</feature>
<dbReference type="Proteomes" id="UP001597205">
    <property type="component" value="Unassembled WGS sequence"/>
</dbReference>